<gene>
    <name evidence="1" type="ORF">SDC9_149995</name>
</gene>
<name>A0A645ENR6_9ZZZZ</name>
<evidence type="ECO:0008006" key="2">
    <source>
        <dbReference type="Google" id="ProtNLM"/>
    </source>
</evidence>
<dbReference type="InterPro" id="IPR029052">
    <property type="entry name" value="Metallo-depent_PP-like"/>
</dbReference>
<accession>A0A645ENR6</accession>
<sequence length="189" mass="21682">MFQHIPVYDIYDALKETHPFTPLAVRHIYDKSRYFVLNPENTNAGRLAEYPCPPYYNSGQFDAIVNQGDVLAMFFGHDHSNTFNITHRGVDLVATPKMNFAGFTGLDRGGRIITINENDPWSYQTQLLRFSDLYADESIGLATLLKYKDDGLGLKSLLLIKFYGAVYRVQDFFYTTLLEAVTFTRYNYG</sequence>
<proteinExistence type="predicted"/>
<dbReference type="SUPFAM" id="SSF56300">
    <property type="entry name" value="Metallo-dependent phosphatases"/>
    <property type="match status" value="1"/>
</dbReference>
<dbReference type="EMBL" id="VSSQ01048730">
    <property type="protein sequence ID" value="MPN02779.1"/>
    <property type="molecule type" value="Genomic_DNA"/>
</dbReference>
<organism evidence="1">
    <name type="scientific">bioreactor metagenome</name>
    <dbReference type="NCBI Taxonomy" id="1076179"/>
    <lineage>
        <taxon>unclassified sequences</taxon>
        <taxon>metagenomes</taxon>
        <taxon>ecological metagenomes</taxon>
    </lineage>
</organism>
<comment type="caution">
    <text evidence="1">The sequence shown here is derived from an EMBL/GenBank/DDBJ whole genome shotgun (WGS) entry which is preliminary data.</text>
</comment>
<dbReference type="AlphaFoldDB" id="A0A645ENR6"/>
<evidence type="ECO:0000313" key="1">
    <source>
        <dbReference type="EMBL" id="MPN02779.1"/>
    </source>
</evidence>
<reference evidence="1" key="1">
    <citation type="submission" date="2019-08" db="EMBL/GenBank/DDBJ databases">
        <authorList>
            <person name="Kucharzyk K."/>
            <person name="Murdoch R.W."/>
            <person name="Higgins S."/>
            <person name="Loffler F."/>
        </authorList>
    </citation>
    <scope>NUCLEOTIDE SEQUENCE</scope>
</reference>
<protein>
    <recommendedName>
        <fullName evidence="2">Calcineurin-like phosphoesterase domain-containing protein</fullName>
    </recommendedName>
</protein>